<dbReference type="InterPro" id="IPR005280">
    <property type="entry name" value="Homoserine_kinase_II"/>
</dbReference>
<keyword evidence="5 9" id="KW-0418">Kinase</keyword>
<dbReference type="Gene3D" id="3.30.200.20">
    <property type="entry name" value="Phosphorylase Kinase, domain 1"/>
    <property type="match status" value="1"/>
</dbReference>
<evidence type="ECO:0000256" key="7">
    <source>
        <dbReference type="ARBA" id="ARBA00038240"/>
    </source>
</evidence>
<sequence length="340" mass="39006">MPVADWSLKHVQNMSDQHFPITYSTLAPQALVDRVLSRYAVGEITSCVFWMRGLSDIYLVEAGDRRYVLRVSHAHWRSRAEIEFELELLAFLHKNHIPVAHPLSTLDGKLAIEISALEGKRYASLFSYAAGQVAVGDLNKLQAQRLGETLARLHKTAQNFHCPADRPHLTVNYLLDDSLRELAPFLKISARSYINEAIAQIKEQLRHLPKELPIWSVCWGDPHSGNVHFTETNEITLFDFDQCGYGWRAFDIAKFLQVTLQAGISPSVRKAFLQGYQSTEPLEEIELKCMQPLIQVAQIWSWAISVKSAIVHNHSKLDDSYFHQRFEHFKMLRSPDWKPF</sequence>
<dbReference type="GO" id="GO:0009088">
    <property type="term" value="P:threonine biosynthetic process"/>
    <property type="evidence" value="ECO:0007669"/>
    <property type="project" value="UniProtKB-KW"/>
</dbReference>
<dbReference type="EMBL" id="VBTY01000008">
    <property type="protein sequence ID" value="MDG3493277.1"/>
    <property type="molecule type" value="Genomic_DNA"/>
</dbReference>
<dbReference type="PANTHER" id="PTHR21064">
    <property type="entry name" value="AMINOGLYCOSIDE PHOSPHOTRANSFERASE DOMAIN-CONTAINING PROTEIN-RELATED"/>
    <property type="match status" value="1"/>
</dbReference>
<keyword evidence="3" id="KW-0791">Threonine biosynthesis</keyword>
<evidence type="ECO:0000256" key="2">
    <source>
        <dbReference type="ARBA" id="ARBA00022679"/>
    </source>
</evidence>
<gene>
    <name evidence="9" type="ORF">FEV09_01780</name>
</gene>
<keyword evidence="4" id="KW-0547">Nucleotide-binding</keyword>
<evidence type="ECO:0000259" key="8">
    <source>
        <dbReference type="Pfam" id="PF01636"/>
    </source>
</evidence>
<dbReference type="RefSeq" id="WP_009625316.1">
    <property type="nucleotide sequence ID" value="NZ_VBTY01000008.1"/>
</dbReference>
<dbReference type="InterPro" id="IPR002575">
    <property type="entry name" value="Aminoglycoside_PTrfase"/>
</dbReference>
<evidence type="ECO:0000256" key="5">
    <source>
        <dbReference type="ARBA" id="ARBA00022777"/>
    </source>
</evidence>
<dbReference type="PANTHER" id="PTHR21064:SF6">
    <property type="entry name" value="AMINOGLYCOSIDE PHOSPHOTRANSFERASE DOMAIN-CONTAINING PROTEIN"/>
    <property type="match status" value="1"/>
</dbReference>
<feature type="domain" description="Aminoglycoside phosphotransferase" evidence="8">
    <location>
        <begin position="56"/>
        <end position="279"/>
    </location>
</feature>
<dbReference type="AlphaFoldDB" id="A0A9X4M467"/>
<comment type="similarity">
    <text evidence="7">Belongs to the pseudomonas-type ThrB family.</text>
</comment>
<evidence type="ECO:0000256" key="1">
    <source>
        <dbReference type="ARBA" id="ARBA00022605"/>
    </source>
</evidence>
<dbReference type="Proteomes" id="UP001152872">
    <property type="component" value="Unassembled WGS sequence"/>
</dbReference>
<keyword evidence="2" id="KW-0808">Transferase</keyword>
<evidence type="ECO:0000256" key="4">
    <source>
        <dbReference type="ARBA" id="ARBA00022741"/>
    </source>
</evidence>
<dbReference type="SUPFAM" id="SSF56112">
    <property type="entry name" value="Protein kinase-like (PK-like)"/>
    <property type="match status" value="1"/>
</dbReference>
<name>A0A9X4M467_9CYAN</name>
<protein>
    <submittedName>
        <fullName evidence="9">Homoserine kinase</fullName>
    </submittedName>
</protein>
<dbReference type="InterPro" id="IPR011009">
    <property type="entry name" value="Kinase-like_dom_sf"/>
</dbReference>
<accession>A0A9X4M467</accession>
<reference evidence="9" key="1">
    <citation type="submission" date="2019-05" db="EMBL/GenBank/DDBJ databases">
        <title>Whole genome sequencing of Pseudanabaena catenata USMAC16.</title>
        <authorList>
            <person name="Khan Z."/>
            <person name="Omar W.M."/>
            <person name="Convey P."/>
            <person name="Merican F."/>
            <person name="Najimudin N."/>
        </authorList>
    </citation>
    <scope>NUCLEOTIDE SEQUENCE</scope>
    <source>
        <strain evidence="9">USMAC16</strain>
    </source>
</reference>
<dbReference type="GO" id="GO:0005524">
    <property type="term" value="F:ATP binding"/>
    <property type="evidence" value="ECO:0007669"/>
    <property type="project" value="UniProtKB-KW"/>
</dbReference>
<dbReference type="InterPro" id="IPR050249">
    <property type="entry name" value="Pseudomonas-type_ThrB"/>
</dbReference>
<evidence type="ECO:0000313" key="10">
    <source>
        <dbReference type="Proteomes" id="UP001152872"/>
    </source>
</evidence>
<dbReference type="Pfam" id="PF01636">
    <property type="entry name" value="APH"/>
    <property type="match status" value="1"/>
</dbReference>
<dbReference type="Gene3D" id="3.90.1200.10">
    <property type="match status" value="1"/>
</dbReference>
<comment type="caution">
    <text evidence="9">The sequence shown here is derived from an EMBL/GenBank/DDBJ whole genome shotgun (WGS) entry which is preliminary data.</text>
</comment>
<evidence type="ECO:0000256" key="3">
    <source>
        <dbReference type="ARBA" id="ARBA00022697"/>
    </source>
</evidence>
<proteinExistence type="inferred from homology"/>
<dbReference type="GO" id="GO:0004413">
    <property type="term" value="F:homoserine kinase activity"/>
    <property type="evidence" value="ECO:0007669"/>
    <property type="project" value="InterPro"/>
</dbReference>
<evidence type="ECO:0000256" key="6">
    <source>
        <dbReference type="ARBA" id="ARBA00022840"/>
    </source>
</evidence>
<keyword evidence="6" id="KW-0067">ATP-binding</keyword>
<organism evidence="9 10">
    <name type="scientific">Pseudanabaena catenata USMAC16</name>
    <dbReference type="NCBI Taxonomy" id="1855837"/>
    <lineage>
        <taxon>Bacteria</taxon>
        <taxon>Bacillati</taxon>
        <taxon>Cyanobacteriota</taxon>
        <taxon>Cyanophyceae</taxon>
        <taxon>Pseudanabaenales</taxon>
        <taxon>Pseudanabaenaceae</taxon>
        <taxon>Pseudanabaena</taxon>
    </lineage>
</organism>
<keyword evidence="1" id="KW-0028">Amino-acid biosynthesis</keyword>
<keyword evidence="10" id="KW-1185">Reference proteome</keyword>
<evidence type="ECO:0000313" key="9">
    <source>
        <dbReference type="EMBL" id="MDG3493277.1"/>
    </source>
</evidence>
<dbReference type="CDD" id="cd05153">
    <property type="entry name" value="HomoserineK_II"/>
    <property type="match status" value="1"/>
</dbReference>